<dbReference type="InterPro" id="IPR044730">
    <property type="entry name" value="RNase_H-like_dom_plant"/>
</dbReference>
<evidence type="ECO:0000259" key="1">
    <source>
        <dbReference type="Pfam" id="PF13456"/>
    </source>
</evidence>
<organism evidence="2 3">
    <name type="scientific">Dipteronia sinensis</name>
    <dbReference type="NCBI Taxonomy" id="43782"/>
    <lineage>
        <taxon>Eukaryota</taxon>
        <taxon>Viridiplantae</taxon>
        <taxon>Streptophyta</taxon>
        <taxon>Embryophyta</taxon>
        <taxon>Tracheophyta</taxon>
        <taxon>Spermatophyta</taxon>
        <taxon>Magnoliopsida</taxon>
        <taxon>eudicotyledons</taxon>
        <taxon>Gunneridae</taxon>
        <taxon>Pentapetalae</taxon>
        <taxon>rosids</taxon>
        <taxon>malvids</taxon>
        <taxon>Sapindales</taxon>
        <taxon>Sapindaceae</taxon>
        <taxon>Hippocastanoideae</taxon>
        <taxon>Acereae</taxon>
        <taxon>Dipteronia</taxon>
    </lineage>
</organism>
<dbReference type="CDD" id="cd06222">
    <property type="entry name" value="RNase_H_like"/>
    <property type="match status" value="1"/>
</dbReference>
<protein>
    <recommendedName>
        <fullName evidence="1">RNase H type-1 domain-containing protein</fullName>
    </recommendedName>
</protein>
<evidence type="ECO:0000313" key="2">
    <source>
        <dbReference type="EMBL" id="KAK3211541.1"/>
    </source>
</evidence>
<proteinExistence type="predicted"/>
<dbReference type="InterPro" id="IPR053151">
    <property type="entry name" value="RNase_H-like"/>
</dbReference>
<keyword evidence="3" id="KW-1185">Reference proteome</keyword>
<dbReference type="PANTHER" id="PTHR47723">
    <property type="entry name" value="OS05G0353850 PROTEIN"/>
    <property type="match status" value="1"/>
</dbReference>
<dbReference type="AlphaFoldDB" id="A0AAE0ACQ7"/>
<sequence>MGFWSEDEFEDEIALFLDENDGPILNLLGVHPQLHKSPKIVSYYWVPPLAPWIKVNTDGSSKGNPGLGSCSSVYRDSSARFIGAFGAPLGICDSFFVKMKVALLAINFALRYGWRWIWLETDS</sequence>
<reference evidence="2" key="1">
    <citation type="journal article" date="2023" name="Plant J.">
        <title>Genome sequences and population genomics provide insights into the demographic history, inbreeding, and mutation load of two 'living fossil' tree species of Dipteronia.</title>
        <authorList>
            <person name="Feng Y."/>
            <person name="Comes H.P."/>
            <person name="Chen J."/>
            <person name="Zhu S."/>
            <person name="Lu R."/>
            <person name="Zhang X."/>
            <person name="Li P."/>
            <person name="Qiu J."/>
            <person name="Olsen K.M."/>
            <person name="Qiu Y."/>
        </authorList>
    </citation>
    <scope>NUCLEOTIDE SEQUENCE</scope>
    <source>
        <strain evidence="2">NBL</strain>
    </source>
</reference>
<dbReference type="PANTHER" id="PTHR47723:SF23">
    <property type="entry name" value="REVERSE TRANSCRIPTASE-LIKE PROTEIN"/>
    <property type="match status" value="1"/>
</dbReference>
<comment type="caution">
    <text evidence="2">The sequence shown here is derived from an EMBL/GenBank/DDBJ whole genome shotgun (WGS) entry which is preliminary data.</text>
</comment>
<accession>A0AAE0ACQ7</accession>
<name>A0AAE0ACQ7_9ROSI</name>
<gene>
    <name evidence="2" type="ORF">Dsin_016247</name>
</gene>
<dbReference type="InterPro" id="IPR012337">
    <property type="entry name" value="RNaseH-like_sf"/>
</dbReference>
<dbReference type="Pfam" id="PF13456">
    <property type="entry name" value="RVT_3"/>
    <property type="match status" value="1"/>
</dbReference>
<dbReference type="EMBL" id="JANJYJ010000005">
    <property type="protein sequence ID" value="KAK3211541.1"/>
    <property type="molecule type" value="Genomic_DNA"/>
</dbReference>
<dbReference type="InterPro" id="IPR036397">
    <property type="entry name" value="RNaseH_sf"/>
</dbReference>
<dbReference type="SUPFAM" id="SSF53098">
    <property type="entry name" value="Ribonuclease H-like"/>
    <property type="match status" value="1"/>
</dbReference>
<dbReference type="GO" id="GO:0003676">
    <property type="term" value="F:nucleic acid binding"/>
    <property type="evidence" value="ECO:0007669"/>
    <property type="project" value="InterPro"/>
</dbReference>
<dbReference type="Gene3D" id="3.30.420.10">
    <property type="entry name" value="Ribonuclease H-like superfamily/Ribonuclease H"/>
    <property type="match status" value="1"/>
</dbReference>
<evidence type="ECO:0000313" key="3">
    <source>
        <dbReference type="Proteomes" id="UP001281410"/>
    </source>
</evidence>
<dbReference type="Proteomes" id="UP001281410">
    <property type="component" value="Unassembled WGS sequence"/>
</dbReference>
<dbReference type="GO" id="GO:0004523">
    <property type="term" value="F:RNA-DNA hybrid ribonuclease activity"/>
    <property type="evidence" value="ECO:0007669"/>
    <property type="project" value="InterPro"/>
</dbReference>
<dbReference type="InterPro" id="IPR002156">
    <property type="entry name" value="RNaseH_domain"/>
</dbReference>
<feature type="domain" description="RNase H type-1" evidence="1">
    <location>
        <begin position="56"/>
        <end position="123"/>
    </location>
</feature>